<evidence type="ECO:0000313" key="2">
    <source>
        <dbReference type="Proteomes" id="UP000272400"/>
    </source>
</evidence>
<dbReference type="EMBL" id="RJKE01000001">
    <property type="protein sequence ID" value="ROO89328.1"/>
    <property type="molecule type" value="Genomic_DNA"/>
</dbReference>
<dbReference type="SUPFAM" id="SSF55729">
    <property type="entry name" value="Acyl-CoA N-acyltransferases (Nat)"/>
    <property type="match status" value="1"/>
</dbReference>
<dbReference type="GO" id="GO:0016740">
    <property type="term" value="F:transferase activity"/>
    <property type="evidence" value="ECO:0007669"/>
    <property type="project" value="UniProtKB-KW"/>
</dbReference>
<keyword evidence="1" id="KW-0808">Transferase</keyword>
<dbReference type="AlphaFoldDB" id="A0A3N1D8A7"/>
<dbReference type="InterPro" id="IPR038764">
    <property type="entry name" value="GNAT_N_AcTrfase_prd"/>
</dbReference>
<dbReference type="Proteomes" id="UP000272400">
    <property type="component" value="Unassembled WGS sequence"/>
</dbReference>
<proteinExistence type="predicted"/>
<organism evidence="1 2">
    <name type="scientific">Actinocorallia herbida</name>
    <dbReference type="NCBI Taxonomy" id="58109"/>
    <lineage>
        <taxon>Bacteria</taxon>
        <taxon>Bacillati</taxon>
        <taxon>Actinomycetota</taxon>
        <taxon>Actinomycetes</taxon>
        <taxon>Streptosporangiales</taxon>
        <taxon>Thermomonosporaceae</taxon>
        <taxon>Actinocorallia</taxon>
    </lineage>
</organism>
<evidence type="ECO:0000313" key="1">
    <source>
        <dbReference type="EMBL" id="ROO89328.1"/>
    </source>
</evidence>
<keyword evidence="2" id="KW-1185">Reference proteome</keyword>
<protein>
    <submittedName>
        <fullName evidence="1">Putative GNAT superfamily acetyltransferase</fullName>
    </submittedName>
</protein>
<gene>
    <name evidence="1" type="ORF">EDD29_7018</name>
</gene>
<dbReference type="InterPro" id="IPR016181">
    <property type="entry name" value="Acyl_CoA_acyltransferase"/>
</dbReference>
<dbReference type="PANTHER" id="PTHR41700:SF1">
    <property type="entry name" value="N-ACETYLTRANSFERASE DOMAIN-CONTAINING PROTEIN"/>
    <property type="match status" value="1"/>
</dbReference>
<dbReference type="PANTHER" id="PTHR41700">
    <property type="entry name" value="GCN5-RELATED N-ACETYLTRANSFERASE"/>
    <property type="match status" value="1"/>
</dbReference>
<accession>A0A3N1D8A7</accession>
<sequence>MEPIIVRELRKHREFDQALDIFQRIWSFEPGTEPVSAEVMLSFAHFGNYVSGAFAGTRMVGASVGFRCAPEFGGFVSHMTGALQGTGAGTALKRHQREWALRQGLDRIIWTFDPLVRRNAYFNLVKLGARATSYMPDFYGGMADGINAGDESDRIFATWDLSCPEAVAAARGEPMSVFVAPDTEAALVSRDGWPERRETDAAMVLVQTPEDIEALRASDPLQAAAWRKELRETLGALMADGAVVLGFHGRSSYVVDRRT</sequence>
<name>A0A3N1D8A7_9ACTN</name>
<comment type="caution">
    <text evidence="1">The sequence shown here is derived from an EMBL/GenBank/DDBJ whole genome shotgun (WGS) entry which is preliminary data.</text>
</comment>
<reference evidence="1 2" key="1">
    <citation type="submission" date="2018-11" db="EMBL/GenBank/DDBJ databases">
        <title>Sequencing the genomes of 1000 actinobacteria strains.</title>
        <authorList>
            <person name="Klenk H.-P."/>
        </authorList>
    </citation>
    <scope>NUCLEOTIDE SEQUENCE [LARGE SCALE GENOMIC DNA]</scope>
    <source>
        <strain evidence="1 2">DSM 44254</strain>
    </source>
</reference>